<accession>A0ABW0MMR9</accession>
<dbReference type="RefSeq" id="WP_379753212.1">
    <property type="nucleotide sequence ID" value="NZ_JBHSMR010000013.1"/>
</dbReference>
<dbReference type="PANTHER" id="PTHR24120">
    <property type="entry name" value="GH07239P"/>
    <property type="match status" value="1"/>
</dbReference>
<reference evidence="2" key="1">
    <citation type="journal article" date="2019" name="Int. J. Syst. Evol. Microbiol.">
        <title>The Global Catalogue of Microorganisms (GCM) 10K type strain sequencing project: providing services to taxonomists for standard genome sequencing and annotation.</title>
        <authorList>
            <consortium name="The Broad Institute Genomics Platform"/>
            <consortium name="The Broad Institute Genome Sequencing Center for Infectious Disease"/>
            <person name="Wu L."/>
            <person name="Ma J."/>
        </authorList>
    </citation>
    <scope>NUCLEOTIDE SEQUENCE [LARGE SCALE GENOMIC DNA]</scope>
    <source>
        <strain evidence="2">CCUG 43111</strain>
    </source>
</reference>
<proteinExistence type="predicted"/>
<dbReference type="InterPro" id="IPR036770">
    <property type="entry name" value="Ankyrin_rpt-contain_sf"/>
</dbReference>
<dbReference type="Proteomes" id="UP001596101">
    <property type="component" value="Unassembled WGS sequence"/>
</dbReference>
<comment type="caution">
    <text evidence="1">The sequence shown here is derived from an EMBL/GenBank/DDBJ whole genome shotgun (WGS) entry which is preliminary data.</text>
</comment>
<dbReference type="InterPro" id="IPR002110">
    <property type="entry name" value="Ankyrin_rpt"/>
</dbReference>
<sequence>MDIFTAVERKNLRELKRILKHDPLSARRTDCWGRTALMLACVEGEEEFVRLLLPLSDPQASDRDGETALMLASFGHPGCVELLLPVSDAHAQDGDGWTALMWAASSGSQRCIELLLPHSDAGAAFLGLGKALTDKAAPSSAPSTD</sequence>
<evidence type="ECO:0000313" key="1">
    <source>
        <dbReference type="EMBL" id="MFC5478111.1"/>
    </source>
</evidence>
<keyword evidence="2" id="KW-1185">Reference proteome</keyword>
<name>A0ABW0MMR9_9BURK</name>
<gene>
    <name evidence="1" type="ORF">ACFPQ5_07920</name>
</gene>
<dbReference type="Gene3D" id="1.25.40.20">
    <property type="entry name" value="Ankyrin repeat-containing domain"/>
    <property type="match status" value="1"/>
</dbReference>
<dbReference type="SUPFAM" id="SSF48403">
    <property type="entry name" value="Ankyrin repeat"/>
    <property type="match status" value="1"/>
</dbReference>
<dbReference type="Pfam" id="PF12796">
    <property type="entry name" value="Ank_2"/>
    <property type="match status" value="1"/>
</dbReference>
<dbReference type="PANTHER" id="PTHR24120:SF4">
    <property type="entry name" value="GH07239P"/>
    <property type="match status" value="1"/>
</dbReference>
<dbReference type="EMBL" id="JBHSMR010000013">
    <property type="protein sequence ID" value="MFC5478111.1"/>
    <property type="molecule type" value="Genomic_DNA"/>
</dbReference>
<organism evidence="1 2">
    <name type="scientific">Massilia suwonensis</name>
    <dbReference type="NCBI Taxonomy" id="648895"/>
    <lineage>
        <taxon>Bacteria</taxon>
        <taxon>Pseudomonadati</taxon>
        <taxon>Pseudomonadota</taxon>
        <taxon>Betaproteobacteria</taxon>
        <taxon>Burkholderiales</taxon>
        <taxon>Oxalobacteraceae</taxon>
        <taxon>Telluria group</taxon>
        <taxon>Massilia</taxon>
    </lineage>
</organism>
<evidence type="ECO:0000313" key="2">
    <source>
        <dbReference type="Proteomes" id="UP001596101"/>
    </source>
</evidence>
<dbReference type="SMART" id="SM00248">
    <property type="entry name" value="ANK"/>
    <property type="match status" value="3"/>
</dbReference>
<dbReference type="Pfam" id="PF00023">
    <property type="entry name" value="Ank"/>
    <property type="match status" value="1"/>
</dbReference>
<protein>
    <submittedName>
        <fullName evidence="1">Ankyrin repeat domain-containing protein</fullName>
    </submittedName>
</protein>